<protein>
    <recommendedName>
        <fullName evidence="3">DUF4032 domain-containing protein</fullName>
    </recommendedName>
</protein>
<evidence type="ECO:0000313" key="1">
    <source>
        <dbReference type="EMBL" id="MBB5033552.1"/>
    </source>
</evidence>
<organism evidence="1 2">
    <name type="scientific">Prosthecobacter vanneervenii</name>
    <dbReference type="NCBI Taxonomy" id="48466"/>
    <lineage>
        <taxon>Bacteria</taxon>
        <taxon>Pseudomonadati</taxon>
        <taxon>Verrucomicrobiota</taxon>
        <taxon>Verrucomicrobiia</taxon>
        <taxon>Verrucomicrobiales</taxon>
        <taxon>Verrucomicrobiaceae</taxon>
        <taxon>Prosthecobacter</taxon>
    </lineage>
</organism>
<accession>A0A7W7YCL9</accession>
<proteinExistence type="predicted"/>
<dbReference type="RefSeq" id="WP_184340475.1">
    <property type="nucleotide sequence ID" value="NZ_JACHIG010000006.1"/>
</dbReference>
<dbReference type="AlphaFoldDB" id="A0A7W7YCL9"/>
<keyword evidence="2" id="KW-1185">Reference proteome</keyword>
<gene>
    <name evidence="1" type="ORF">HNQ65_003140</name>
</gene>
<reference evidence="1 2" key="1">
    <citation type="submission" date="2020-08" db="EMBL/GenBank/DDBJ databases">
        <title>Genomic Encyclopedia of Type Strains, Phase IV (KMG-IV): sequencing the most valuable type-strain genomes for metagenomic binning, comparative biology and taxonomic classification.</title>
        <authorList>
            <person name="Goeker M."/>
        </authorList>
    </citation>
    <scope>NUCLEOTIDE SEQUENCE [LARGE SCALE GENOMIC DNA]</scope>
    <source>
        <strain evidence="1 2">DSM 12252</strain>
    </source>
</reference>
<dbReference type="Proteomes" id="UP000590740">
    <property type="component" value="Unassembled WGS sequence"/>
</dbReference>
<evidence type="ECO:0008006" key="3">
    <source>
        <dbReference type="Google" id="ProtNLM"/>
    </source>
</evidence>
<dbReference type="EMBL" id="JACHIG010000006">
    <property type="protein sequence ID" value="MBB5033552.1"/>
    <property type="molecule type" value="Genomic_DNA"/>
</dbReference>
<comment type="caution">
    <text evidence="1">The sequence shown here is derived from an EMBL/GenBank/DDBJ whole genome shotgun (WGS) entry which is preliminary data.</text>
</comment>
<name>A0A7W7YCL9_9BACT</name>
<sequence>MNDPTMPAQPGTPYGEFLAEQEEIQRLKWLASESEGHDIGFESALNDWAQNHRAKWRNMRNQMMKQAQV</sequence>
<evidence type="ECO:0000313" key="2">
    <source>
        <dbReference type="Proteomes" id="UP000590740"/>
    </source>
</evidence>